<keyword evidence="1" id="KW-1133">Transmembrane helix</keyword>
<keyword evidence="1" id="KW-0472">Membrane</keyword>
<evidence type="ECO:0000313" key="2">
    <source>
        <dbReference type="EMBL" id="MFC6239207.1"/>
    </source>
</evidence>
<name>A0ABW1T396_9ACTN</name>
<feature type="transmembrane region" description="Helical" evidence="1">
    <location>
        <begin position="84"/>
        <end position="105"/>
    </location>
</feature>
<feature type="transmembrane region" description="Helical" evidence="1">
    <location>
        <begin position="56"/>
        <end position="77"/>
    </location>
</feature>
<protein>
    <submittedName>
        <fullName evidence="2">Uncharacterized protein</fullName>
    </submittedName>
</protein>
<gene>
    <name evidence="2" type="ORF">ACFQGU_15105</name>
</gene>
<evidence type="ECO:0000256" key="1">
    <source>
        <dbReference type="SAM" id="Phobius"/>
    </source>
</evidence>
<reference evidence="3" key="1">
    <citation type="journal article" date="2019" name="Int. J. Syst. Evol. Microbiol.">
        <title>The Global Catalogue of Microorganisms (GCM) 10K type strain sequencing project: providing services to taxonomists for standard genome sequencing and annotation.</title>
        <authorList>
            <consortium name="The Broad Institute Genomics Platform"/>
            <consortium name="The Broad Institute Genome Sequencing Center for Infectious Disease"/>
            <person name="Wu L."/>
            <person name="Ma J."/>
        </authorList>
    </citation>
    <scope>NUCLEOTIDE SEQUENCE [LARGE SCALE GENOMIC DNA]</scope>
    <source>
        <strain evidence="3">CGMCC 4.7317</strain>
    </source>
</reference>
<proteinExistence type="predicted"/>
<keyword evidence="1" id="KW-0812">Transmembrane</keyword>
<comment type="caution">
    <text evidence="2">The sequence shown here is derived from an EMBL/GenBank/DDBJ whole genome shotgun (WGS) entry which is preliminary data.</text>
</comment>
<dbReference type="Proteomes" id="UP001596138">
    <property type="component" value="Unassembled WGS sequence"/>
</dbReference>
<feature type="transmembrane region" description="Helical" evidence="1">
    <location>
        <begin position="12"/>
        <end position="36"/>
    </location>
</feature>
<feature type="transmembrane region" description="Helical" evidence="1">
    <location>
        <begin position="111"/>
        <end position="133"/>
    </location>
</feature>
<dbReference type="RefSeq" id="WP_386768076.1">
    <property type="nucleotide sequence ID" value="NZ_JBHSTI010000008.1"/>
</dbReference>
<sequence>MSSDVQTKRPGGVTFVIVLIWVAALFNALIGVWMMLAPFGQNPTITDIQGNTVELPGFWLFMNGALSLLLAFMYVWLARMASIGAASAQVIIQALAVINIIFGLFRLPYGWLGLVLNILILVIASGASAKAWFSRPI</sequence>
<evidence type="ECO:0000313" key="3">
    <source>
        <dbReference type="Proteomes" id="UP001596138"/>
    </source>
</evidence>
<keyword evidence="3" id="KW-1185">Reference proteome</keyword>
<accession>A0ABW1T396</accession>
<organism evidence="2 3">
    <name type="scientific">Longivirga aurantiaca</name>
    <dbReference type="NCBI Taxonomy" id="1837743"/>
    <lineage>
        <taxon>Bacteria</taxon>
        <taxon>Bacillati</taxon>
        <taxon>Actinomycetota</taxon>
        <taxon>Actinomycetes</taxon>
        <taxon>Sporichthyales</taxon>
        <taxon>Sporichthyaceae</taxon>
        <taxon>Longivirga</taxon>
    </lineage>
</organism>
<dbReference type="EMBL" id="JBHSTI010000008">
    <property type="protein sequence ID" value="MFC6239207.1"/>
    <property type="molecule type" value="Genomic_DNA"/>
</dbReference>